<evidence type="ECO:0000256" key="1">
    <source>
        <dbReference type="SAM" id="Phobius"/>
    </source>
</evidence>
<proteinExistence type="predicted"/>
<dbReference type="InterPro" id="IPR035965">
    <property type="entry name" value="PAS-like_dom_sf"/>
</dbReference>
<gene>
    <name evidence="4" type="ORF">QC823_01630</name>
</gene>
<dbReference type="GO" id="GO:0052621">
    <property type="term" value="F:diguanylate cyclase activity"/>
    <property type="evidence" value="ECO:0007669"/>
    <property type="project" value="UniProtKB-EC"/>
</dbReference>
<feature type="domain" description="GGDEF" evidence="3">
    <location>
        <begin position="470"/>
        <end position="603"/>
    </location>
</feature>
<dbReference type="RefSeq" id="WP_309654622.1">
    <property type="nucleotide sequence ID" value="NZ_JARWAN010000002.1"/>
</dbReference>
<dbReference type="Gene3D" id="3.30.70.270">
    <property type="match status" value="1"/>
</dbReference>
<dbReference type="EC" id="2.7.7.65" evidence="4"/>
<protein>
    <submittedName>
        <fullName evidence="4">Sensor domain-containing diguanylate cyclase</fullName>
        <ecNumber evidence="4">2.7.7.65</ecNumber>
    </submittedName>
</protein>
<keyword evidence="1" id="KW-0812">Transmembrane</keyword>
<dbReference type="CDD" id="cd01949">
    <property type="entry name" value="GGDEF"/>
    <property type="match status" value="1"/>
</dbReference>
<evidence type="ECO:0000313" key="4">
    <source>
        <dbReference type="EMBL" id="MDR5897697.1"/>
    </source>
</evidence>
<dbReference type="CDD" id="cd00130">
    <property type="entry name" value="PAS"/>
    <property type="match status" value="1"/>
</dbReference>
<dbReference type="InterPro" id="IPR052155">
    <property type="entry name" value="Biofilm_reg_signaling"/>
</dbReference>
<keyword evidence="4" id="KW-0808">Transferase</keyword>
<feature type="domain" description="PAS" evidence="2">
    <location>
        <begin position="297"/>
        <end position="351"/>
    </location>
</feature>
<dbReference type="Gene3D" id="3.30.450.20">
    <property type="entry name" value="PAS domain"/>
    <property type="match status" value="2"/>
</dbReference>
<comment type="caution">
    <text evidence="4">The sequence shown here is derived from an EMBL/GenBank/DDBJ whole genome shotgun (WGS) entry which is preliminary data.</text>
</comment>
<dbReference type="PANTHER" id="PTHR44757:SF2">
    <property type="entry name" value="BIOFILM ARCHITECTURE MAINTENANCE PROTEIN MBAA"/>
    <property type="match status" value="1"/>
</dbReference>
<keyword evidence="4" id="KW-0548">Nucleotidyltransferase</keyword>
<dbReference type="InterPro" id="IPR029787">
    <property type="entry name" value="Nucleotide_cyclase"/>
</dbReference>
<evidence type="ECO:0000259" key="2">
    <source>
        <dbReference type="PROSITE" id="PS50112"/>
    </source>
</evidence>
<dbReference type="NCBIfam" id="TIGR00254">
    <property type="entry name" value="GGDEF"/>
    <property type="match status" value="1"/>
</dbReference>
<dbReference type="NCBIfam" id="TIGR00229">
    <property type="entry name" value="sensory_box"/>
    <property type="match status" value="1"/>
</dbReference>
<feature type="transmembrane region" description="Helical" evidence="1">
    <location>
        <begin position="262"/>
        <end position="284"/>
    </location>
</feature>
<evidence type="ECO:0000313" key="5">
    <source>
        <dbReference type="Proteomes" id="UP001254564"/>
    </source>
</evidence>
<dbReference type="Pfam" id="PF00990">
    <property type="entry name" value="GGDEF"/>
    <property type="match status" value="1"/>
</dbReference>
<dbReference type="SMART" id="SM00267">
    <property type="entry name" value="GGDEF"/>
    <property type="match status" value="1"/>
</dbReference>
<name>A0ABU1H053_9GAMM</name>
<dbReference type="Pfam" id="PF00989">
    <property type="entry name" value="PAS"/>
    <property type="match status" value="1"/>
</dbReference>
<organism evidence="4 5">
    <name type="scientific">Vreelandella vilamensis</name>
    <dbReference type="NCBI Taxonomy" id="531309"/>
    <lineage>
        <taxon>Bacteria</taxon>
        <taxon>Pseudomonadati</taxon>
        <taxon>Pseudomonadota</taxon>
        <taxon>Gammaproteobacteria</taxon>
        <taxon>Oceanospirillales</taxon>
        <taxon>Halomonadaceae</taxon>
        <taxon>Vreelandella</taxon>
    </lineage>
</organism>
<reference evidence="4 5" key="1">
    <citation type="submission" date="2023-04" db="EMBL/GenBank/DDBJ databases">
        <title>A long-awaited taxogenomic arrangement of the family Halomonadaceae.</title>
        <authorList>
            <person name="De La Haba R."/>
            <person name="Chuvochina M."/>
            <person name="Wittouck S."/>
            <person name="Arahal D.R."/>
            <person name="Sanchez-Porro C."/>
            <person name="Hugenholtz P."/>
            <person name="Ventosa A."/>
        </authorList>
    </citation>
    <scope>NUCLEOTIDE SEQUENCE [LARGE SCALE GENOMIC DNA]</scope>
    <source>
        <strain evidence="4 5">DSM 21020</strain>
    </source>
</reference>
<dbReference type="SUPFAM" id="SSF55073">
    <property type="entry name" value="Nucleotide cyclase"/>
    <property type="match status" value="1"/>
</dbReference>
<dbReference type="PANTHER" id="PTHR44757">
    <property type="entry name" value="DIGUANYLATE CYCLASE DGCP"/>
    <property type="match status" value="1"/>
</dbReference>
<accession>A0ABU1H053</accession>
<evidence type="ECO:0000259" key="3">
    <source>
        <dbReference type="PROSITE" id="PS50887"/>
    </source>
</evidence>
<dbReference type="InterPro" id="IPR013767">
    <property type="entry name" value="PAS_fold"/>
</dbReference>
<dbReference type="InterPro" id="IPR000014">
    <property type="entry name" value="PAS"/>
</dbReference>
<dbReference type="InterPro" id="IPR000160">
    <property type="entry name" value="GGDEF_dom"/>
</dbReference>
<keyword evidence="1" id="KW-0472">Membrane</keyword>
<dbReference type="SMART" id="SM00091">
    <property type="entry name" value="PAS"/>
    <property type="match status" value="1"/>
</dbReference>
<dbReference type="InterPro" id="IPR043128">
    <property type="entry name" value="Rev_trsase/Diguanyl_cyclase"/>
</dbReference>
<dbReference type="Proteomes" id="UP001254564">
    <property type="component" value="Unassembled WGS sequence"/>
</dbReference>
<keyword evidence="5" id="KW-1185">Reference proteome</keyword>
<dbReference type="PROSITE" id="PS50887">
    <property type="entry name" value="GGDEF"/>
    <property type="match status" value="1"/>
</dbReference>
<keyword evidence="1" id="KW-1133">Transmembrane helix</keyword>
<sequence length="605" mass="67571">MPTREKSSHRLTGLLILIWLLYGISIATGFFETKRQHQVYIENHLSSILTSSQLFFRQVDNGLSELAETLAQLDENTDVNSLVLPDANTTGLSIDLQAALADVREALPNVVMLAALDTEGRRISSTGLTPEREKMLAMANRDFIREHENGLAYARFYAPEPKAGNAPPYSLVSYRISVSSQPVILVAILEMAEISRWLEHFSQSTGLLLRLTGANDALISQHPLEQPTGPLNRAFVNAQKTDPDYRLTIEASLPWANVLPSMLISLLLSFVVLVLISVGLIWILRKYHQETYRRKALLDEVRTVLQLVEHGVCVTDEKGRVLYANSHLLEITGWEASSLEGKNLHTALHQPPADKALDALPSDTHNMQDCPILTAITAGEEAEFRDTTLYQRNGKTIFVVLRVKPIVLVNKRQGAVISIDDVTQSRQREARLRYEAFHDNLTGLNNRSRLNEAMEERLLATPTKQQVDTTLDALLFIDLDGFKPINDTYGHEAGDMLLIEVAKRLSKQAREEDLVVRQGGDEFVILMTNLPDEEVVKRRAHQLLGALTAPIELEDTPPITVGASIGIAIKQKGRTTEEWLQNADNAMYQAKENGKNRVVCAHQHT</sequence>
<dbReference type="SUPFAM" id="SSF55785">
    <property type="entry name" value="PYP-like sensor domain (PAS domain)"/>
    <property type="match status" value="1"/>
</dbReference>
<dbReference type="PROSITE" id="PS50112">
    <property type="entry name" value="PAS"/>
    <property type="match status" value="1"/>
</dbReference>
<dbReference type="EMBL" id="JARWAN010000002">
    <property type="protein sequence ID" value="MDR5897697.1"/>
    <property type="molecule type" value="Genomic_DNA"/>
</dbReference>